<sequence>MAISKIIANPFRKNDNRVKRHTHNTKWVADRDKMIRKQTGSKARLEQFSKSPLSRKNQEAFYSSDSEAHTLSLEELQVGIEKTNISDSSITRYRSGKNMYNSRLKGENQAISTAWKSCQQPHSEGILDQYTDQNASSLYQMLPESDSSLHSHRHAVVFSVFPPETTHRYHEKNEKETRNKHARKDVGILQFYAELPTSIEKCMTQSVDVNKPLPPVPRIKPAPKPIRTAGLPSSPQPAAHLKNIKTSSKKPQYKNEASPQWWARPRLKIPQATLKSKISFPDLLIASKSGSITNTSADTVYIPIKHTDALLPPSPSEITFSSKHTVKKIPPSPLHAPAYGPTCPTNTADIKVKRKAIAIRDHMPPTHWHDAFVESACGASKFIKQSAKEKLDGVVHVSRRRKGSDVSFMCRGVGKGGLDACD</sequence>
<accession>N4XBA4</accession>
<reference evidence="3" key="2">
    <citation type="journal article" date="2013" name="PLoS Genet.">
        <title>Comparative genome structure, secondary metabolite, and effector coding capacity across Cochliobolus pathogens.</title>
        <authorList>
            <person name="Condon B.J."/>
            <person name="Leng Y."/>
            <person name="Wu D."/>
            <person name="Bushley K.E."/>
            <person name="Ohm R.A."/>
            <person name="Otillar R."/>
            <person name="Martin J."/>
            <person name="Schackwitz W."/>
            <person name="Grimwood J."/>
            <person name="MohdZainudin N."/>
            <person name="Xue C."/>
            <person name="Wang R."/>
            <person name="Manning V.A."/>
            <person name="Dhillon B."/>
            <person name="Tu Z.J."/>
            <person name="Steffenson B.J."/>
            <person name="Salamov A."/>
            <person name="Sun H."/>
            <person name="Lowry S."/>
            <person name="LaButti K."/>
            <person name="Han J."/>
            <person name="Copeland A."/>
            <person name="Lindquist E."/>
            <person name="Barry K."/>
            <person name="Schmutz J."/>
            <person name="Baker S.E."/>
            <person name="Ciuffetti L.M."/>
            <person name="Grigoriev I.V."/>
            <person name="Zhong S."/>
            <person name="Turgeon B.G."/>
        </authorList>
    </citation>
    <scope>NUCLEOTIDE SEQUENCE [LARGE SCALE GENOMIC DNA]</scope>
    <source>
        <strain evidence="3">C4 / ATCC 48331 / race T</strain>
    </source>
</reference>
<name>N4XBA4_COCH4</name>
<feature type="region of interest" description="Disordered" evidence="1">
    <location>
        <begin position="228"/>
        <end position="259"/>
    </location>
</feature>
<organism evidence="2 3">
    <name type="scientific">Cochliobolus heterostrophus (strain C4 / ATCC 48331 / race T)</name>
    <name type="common">Southern corn leaf blight fungus</name>
    <name type="synonym">Bipolaris maydis</name>
    <dbReference type="NCBI Taxonomy" id="665024"/>
    <lineage>
        <taxon>Eukaryota</taxon>
        <taxon>Fungi</taxon>
        <taxon>Dikarya</taxon>
        <taxon>Ascomycota</taxon>
        <taxon>Pezizomycotina</taxon>
        <taxon>Dothideomycetes</taxon>
        <taxon>Pleosporomycetidae</taxon>
        <taxon>Pleosporales</taxon>
        <taxon>Pleosporineae</taxon>
        <taxon>Pleosporaceae</taxon>
        <taxon>Bipolaris</taxon>
    </lineage>
</organism>
<reference evidence="2 3" key="1">
    <citation type="journal article" date="2012" name="PLoS Pathog.">
        <title>Diverse lifestyles and strategies of plant pathogenesis encoded in the genomes of eighteen Dothideomycetes fungi.</title>
        <authorList>
            <person name="Ohm R.A."/>
            <person name="Feau N."/>
            <person name="Henrissat B."/>
            <person name="Schoch C.L."/>
            <person name="Horwitz B.A."/>
            <person name="Barry K.W."/>
            <person name="Condon B.J."/>
            <person name="Copeland A.C."/>
            <person name="Dhillon B."/>
            <person name="Glaser F."/>
            <person name="Hesse C.N."/>
            <person name="Kosti I."/>
            <person name="LaButti K."/>
            <person name="Lindquist E.A."/>
            <person name="Lucas S."/>
            <person name="Salamov A.A."/>
            <person name="Bradshaw R.E."/>
            <person name="Ciuffetti L."/>
            <person name="Hamelin R.C."/>
            <person name="Kema G.H.J."/>
            <person name="Lawrence C."/>
            <person name="Scott J.A."/>
            <person name="Spatafora J.W."/>
            <person name="Turgeon B.G."/>
            <person name="de Wit P.J.G.M."/>
            <person name="Zhong S."/>
            <person name="Goodwin S.B."/>
            <person name="Grigoriev I.V."/>
        </authorList>
    </citation>
    <scope>NUCLEOTIDE SEQUENCE [LARGE SCALE GENOMIC DNA]</scope>
    <source>
        <strain evidence="3">C4 / ATCC 48331 / race T</strain>
    </source>
</reference>
<gene>
    <name evidence="2" type="ORF">COCC4DRAFT_22856</name>
</gene>
<dbReference type="EMBL" id="KB733453">
    <property type="protein sequence ID" value="ENI05823.1"/>
    <property type="molecule type" value="Genomic_DNA"/>
</dbReference>
<evidence type="ECO:0000313" key="2">
    <source>
        <dbReference type="EMBL" id="ENI05823.1"/>
    </source>
</evidence>
<dbReference type="HOGENOM" id="CLU_648875_0_0_1"/>
<protein>
    <submittedName>
        <fullName evidence="2">Uncharacterized protein</fullName>
    </submittedName>
</protein>
<dbReference type="OrthoDB" id="3800245at2759"/>
<dbReference type="AlphaFoldDB" id="N4XBA4"/>
<evidence type="ECO:0000313" key="3">
    <source>
        <dbReference type="Proteomes" id="UP000012338"/>
    </source>
</evidence>
<dbReference type="Proteomes" id="UP000012338">
    <property type="component" value="Unassembled WGS sequence"/>
</dbReference>
<evidence type="ECO:0000256" key="1">
    <source>
        <dbReference type="SAM" id="MobiDB-lite"/>
    </source>
</evidence>
<keyword evidence="3" id="KW-1185">Reference proteome</keyword>
<proteinExistence type="predicted"/>